<dbReference type="Pfam" id="PF01370">
    <property type="entry name" value="Epimerase"/>
    <property type="match status" value="1"/>
</dbReference>
<dbReference type="AlphaFoldDB" id="A0A5C1QI52"/>
<dbReference type="PRINTS" id="PR01713">
    <property type="entry name" value="NUCEPIMERASE"/>
</dbReference>
<dbReference type="SUPFAM" id="SSF51735">
    <property type="entry name" value="NAD(P)-binding Rossmann-fold domains"/>
    <property type="match status" value="1"/>
</dbReference>
<sequence>MKISILGAAGFIGTNLAIKLAEDKSNVITLVDTVDSFFEPHRKMGLGFNYRIVNFNEKTDFDRLLNGQHVVYHFFSSSNPTKSNLNIPFELRDNVLTTSLFLEACVRQNVHKVVFLSSGGTVYGCEAICPISEDSSTRPITSYGVQKIAIENLLYLYNYTYKLDYRIIRLANPYGPYQRPNGQLGAITTFIYKALKHEPIHVYGDGTVIRDFIYIDDVVSGILNIVNGDIKLVNLGSGKGISIKQILGLIGQTLGIELNIVFDKARTVDVPVNYLDITRYIDLFGNPVTVPLDEGIKMTAAFLDKNYV</sequence>
<dbReference type="RefSeq" id="WP_149485050.1">
    <property type="nucleotide sequence ID" value="NZ_CP036150.1"/>
</dbReference>
<evidence type="ECO:0000259" key="1">
    <source>
        <dbReference type="Pfam" id="PF01370"/>
    </source>
</evidence>
<dbReference type="PANTHER" id="PTHR43245">
    <property type="entry name" value="BIFUNCTIONAL POLYMYXIN RESISTANCE PROTEIN ARNA"/>
    <property type="match status" value="1"/>
</dbReference>
<proteinExistence type="predicted"/>
<dbReference type="InterPro" id="IPR050177">
    <property type="entry name" value="Lipid_A_modif_metabolic_enz"/>
</dbReference>
<feature type="domain" description="NAD-dependent epimerase/dehydratase" evidence="1">
    <location>
        <begin position="4"/>
        <end position="227"/>
    </location>
</feature>
<dbReference type="PANTHER" id="PTHR43245:SF13">
    <property type="entry name" value="UDP-D-APIOSE_UDP-D-XYLOSE SYNTHASE 2"/>
    <property type="match status" value="1"/>
</dbReference>
<protein>
    <submittedName>
        <fullName evidence="2">NAD-dependent epimerase/dehydratase family protein</fullName>
    </submittedName>
</protein>
<dbReference type="OrthoDB" id="9771073at2"/>
<keyword evidence="3" id="KW-1185">Reference proteome</keyword>
<accession>A0A5C1QI52</accession>
<name>A0A5C1QI52_9SPIO</name>
<dbReference type="InterPro" id="IPR036291">
    <property type="entry name" value="NAD(P)-bd_dom_sf"/>
</dbReference>
<dbReference type="Proteomes" id="UP000324209">
    <property type="component" value="Chromosome"/>
</dbReference>
<evidence type="ECO:0000313" key="2">
    <source>
        <dbReference type="EMBL" id="QEN06968.1"/>
    </source>
</evidence>
<gene>
    <name evidence="2" type="ORF">EXM22_02810</name>
</gene>
<dbReference type="InterPro" id="IPR001509">
    <property type="entry name" value="Epimerase_deHydtase"/>
</dbReference>
<dbReference type="EMBL" id="CP036150">
    <property type="protein sequence ID" value="QEN06968.1"/>
    <property type="molecule type" value="Genomic_DNA"/>
</dbReference>
<organism evidence="2 3">
    <name type="scientific">Oceanispirochaeta crateris</name>
    <dbReference type="NCBI Taxonomy" id="2518645"/>
    <lineage>
        <taxon>Bacteria</taxon>
        <taxon>Pseudomonadati</taxon>
        <taxon>Spirochaetota</taxon>
        <taxon>Spirochaetia</taxon>
        <taxon>Spirochaetales</taxon>
        <taxon>Spirochaetaceae</taxon>
        <taxon>Oceanispirochaeta</taxon>
    </lineage>
</organism>
<dbReference type="KEGG" id="ock:EXM22_02810"/>
<reference evidence="2 3" key="1">
    <citation type="submission" date="2019-02" db="EMBL/GenBank/DDBJ databases">
        <title>Complete Genome Sequence and Methylome Analysis of free living Spirochaetas.</title>
        <authorList>
            <person name="Fomenkov A."/>
            <person name="Dubinina G."/>
            <person name="Leshcheva N."/>
            <person name="Mikheeva N."/>
            <person name="Grabovich M."/>
            <person name="Vincze T."/>
            <person name="Roberts R.J."/>
        </authorList>
    </citation>
    <scope>NUCLEOTIDE SEQUENCE [LARGE SCALE GENOMIC DNA]</scope>
    <source>
        <strain evidence="2 3">K2</strain>
    </source>
</reference>
<dbReference type="Gene3D" id="3.40.50.720">
    <property type="entry name" value="NAD(P)-binding Rossmann-like Domain"/>
    <property type="match status" value="1"/>
</dbReference>
<evidence type="ECO:0000313" key="3">
    <source>
        <dbReference type="Proteomes" id="UP000324209"/>
    </source>
</evidence>